<protein>
    <submittedName>
        <fullName evidence="1">Uncharacterized protein</fullName>
    </submittedName>
</protein>
<comment type="caution">
    <text evidence="1">The sequence shown here is derived from an EMBL/GenBank/DDBJ whole genome shotgun (WGS) entry which is preliminary data.</text>
</comment>
<dbReference type="Proteomes" id="UP000287651">
    <property type="component" value="Unassembled WGS sequence"/>
</dbReference>
<organism evidence="1 2">
    <name type="scientific">Ensete ventricosum</name>
    <name type="common">Abyssinian banana</name>
    <name type="synonym">Musa ensete</name>
    <dbReference type="NCBI Taxonomy" id="4639"/>
    <lineage>
        <taxon>Eukaryota</taxon>
        <taxon>Viridiplantae</taxon>
        <taxon>Streptophyta</taxon>
        <taxon>Embryophyta</taxon>
        <taxon>Tracheophyta</taxon>
        <taxon>Spermatophyta</taxon>
        <taxon>Magnoliopsida</taxon>
        <taxon>Liliopsida</taxon>
        <taxon>Zingiberales</taxon>
        <taxon>Musaceae</taxon>
        <taxon>Ensete</taxon>
    </lineage>
</organism>
<evidence type="ECO:0000313" key="1">
    <source>
        <dbReference type="EMBL" id="RRT65933.1"/>
    </source>
</evidence>
<accession>A0A426ZPI3</accession>
<name>A0A426ZPI3_ENSVE</name>
<dbReference type="AlphaFoldDB" id="A0A426ZPI3"/>
<sequence length="66" mass="7227">MLSLSEERGKGDTKAAEMMSLKSLFGHHAIPGDKGHCSISNGSQMKGLQPELFFKLSHEIYNYGEG</sequence>
<gene>
    <name evidence="1" type="ORF">B296_00018027</name>
</gene>
<dbReference type="EMBL" id="AMZH03005627">
    <property type="protein sequence ID" value="RRT65933.1"/>
    <property type="molecule type" value="Genomic_DNA"/>
</dbReference>
<reference evidence="1 2" key="1">
    <citation type="journal article" date="2014" name="Agronomy (Basel)">
        <title>A Draft Genome Sequence for Ensete ventricosum, the Drought-Tolerant Tree Against Hunger.</title>
        <authorList>
            <person name="Harrison J."/>
            <person name="Moore K.A."/>
            <person name="Paszkiewicz K."/>
            <person name="Jones T."/>
            <person name="Grant M."/>
            <person name="Ambacheew D."/>
            <person name="Muzemil S."/>
            <person name="Studholme D.J."/>
        </authorList>
    </citation>
    <scope>NUCLEOTIDE SEQUENCE [LARGE SCALE GENOMIC DNA]</scope>
</reference>
<evidence type="ECO:0000313" key="2">
    <source>
        <dbReference type="Proteomes" id="UP000287651"/>
    </source>
</evidence>
<proteinExistence type="predicted"/>